<dbReference type="Pfam" id="PF13091">
    <property type="entry name" value="PLDc_2"/>
    <property type="match status" value="1"/>
</dbReference>
<dbReference type="Gene3D" id="3.30.870.10">
    <property type="entry name" value="Endonuclease Chain A"/>
    <property type="match status" value="1"/>
</dbReference>
<dbReference type="Proteomes" id="UP001187531">
    <property type="component" value="Unassembled WGS sequence"/>
</dbReference>
<name>A0AA88I9E9_ARTSF</name>
<feature type="region of interest" description="Disordered" evidence="7">
    <location>
        <begin position="70"/>
        <end position="93"/>
    </location>
</feature>
<keyword evidence="6" id="KW-0443">Lipid metabolism</keyword>
<dbReference type="GO" id="GO:0060627">
    <property type="term" value="P:regulation of vesicle-mediated transport"/>
    <property type="evidence" value="ECO:0007669"/>
    <property type="project" value="TreeGrafter"/>
</dbReference>
<evidence type="ECO:0000259" key="8">
    <source>
        <dbReference type="PROSITE" id="PS50035"/>
    </source>
</evidence>
<keyword evidence="10" id="KW-1185">Reference proteome</keyword>
<dbReference type="PANTHER" id="PTHR18896">
    <property type="entry name" value="PHOSPHOLIPASE D"/>
    <property type="match status" value="1"/>
</dbReference>
<dbReference type="InterPro" id="IPR025202">
    <property type="entry name" value="PLD-like_dom"/>
</dbReference>
<dbReference type="SUPFAM" id="SSF56024">
    <property type="entry name" value="Phospholipase D/nuclease"/>
    <property type="match status" value="1"/>
</dbReference>
<comment type="catalytic activity">
    <reaction evidence="1">
        <text>a 1,2-diacyl-sn-glycero-3-phosphocholine + H2O = a 1,2-diacyl-sn-glycero-3-phosphate + choline + H(+)</text>
        <dbReference type="Rhea" id="RHEA:14445"/>
        <dbReference type="ChEBI" id="CHEBI:15354"/>
        <dbReference type="ChEBI" id="CHEBI:15377"/>
        <dbReference type="ChEBI" id="CHEBI:15378"/>
        <dbReference type="ChEBI" id="CHEBI:57643"/>
        <dbReference type="ChEBI" id="CHEBI:58608"/>
        <dbReference type="EC" id="3.1.4.4"/>
    </reaction>
</comment>
<protein>
    <recommendedName>
        <fullName evidence="2">phospholipase D</fullName>
        <ecNumber evidence="2">3.1.4.4</ecNumber>
    </recommendedName>
</protein>
<gene>
    <name evidence="9" type="ORF">QYM36_006480</name>
</gene>
<evidence type="ECO:0000256" key="2">
    <source>
        <dbReference type="ARBA" id="ARBA00012027"/>
    </source>
</evidence>
<keyword evidence="3" id="KW-0677">Repeat</keyword>
<dbReference type="GO" id="GO:0009395">
    <property type="term" value="P:phospholipid catabolic process"/>
    <property type="evidence" value="ECO:0007669"/>
    <property type="project" value="TreeGrafter"/>
</dbReference>
<evidence type="ECO:0000256" key="4">
    <source>
        <dbReference type="ARBA" id="ARBA00022801"/>
    </source>
</evidence>
<feature type="non-terminal residue" evidence="9">
    <location>
        <position position="1"/>
    </location>
</feature>
<evidence type="ECO:0000256" key="1">
    <source>
        <dbReference type="ARBA" id="ARBA00000798"/>
    </source>
</evidence>
<evidence type="ECO:0000256" key="6">
    <source>
        <dbReference type="ARBA" id="ARBA00023098"/>
    </source>
</evidence>
<dbReference type="GO" id="GO:0004630">
    <property type="term" value="F:phospholipase D activity"/>
    <property type="evidence" value="ECO:0007669"/>
    <property type="project" value="UniProtKB-EC"/>
</dbReference>
<keyword evidence="4" id="KW-0378">Hydrolase</keyword>
<evidence type="ECO:0000256" key="3">
    <source>
        <dbReference type="ARBA" id="ARBA00022737"/>
    </source>
</evidence>
<keyword evidence="5" id="KW-0442">Lipid degradation</keyword>
<dbReference type="AlphaFoldDB" id="A0AA88I9E9"/>
<dbReference type="SMART" id="SM00155">
    <property type="entry name" value="PLDc"/>
    <property type="match status" value="1"/>
</dbReference>
<accession>A0AA88I9E9</accession>
<dbReference type="EMBL" id="JAVRJZ010000010">
    <property type="protein sequence ID" value="KAK2717712.1"/>
    <property type="molecule type" value="Genomic_DNA"/>
</dbReference>
<dbReference type="EC" id="3.1.4.4" evidence="2"/>
<organism evidence="9 10">
    <name type="scientific">Artemia franciscana</name>
    <name type="common">Brine shrimp</name>
    <name type="synonym">Artemia sanfranciscana</name>
    <dbReference type="NCBI Taxonomy" id="6661"/>
    <lineage>
        <taxon>Eukaryota</taxon>
        <taxon>Metazoa</taxon>
        <taxon>Ecdysozoa</taxon>
        <taxon>Arthropoda</taxon>
        <taxon>Crustacea</taxon>
        <taxon>Branchiopoda</taxon>
        <taxon>Anostraca</taxon>
        <taxon>Artemiidae</taxon>
        <taxon>Artemia</taxon>
    </lineage>
</organism>
<sequence length="232" mass="26174">MNKSVRTTSTYNYHPKTLMRLAKSTQELTVATLAKEDEMLLRSKIQVKSSDEEKANNECFEENGVTTDYYADKSTSTSGNDDSDGEKQKKNGKARMMVKKIKTFRGGIYDCIDSSQGLFDIFFILVTELIYVHSKLMIVDDNTVICGSANINDRSLIGKRDSEIAVIFQDLDFEPSLMDGKPYDCGRFAGSLRKYLFREHLGLLGQADPVCDAFYKGVWIKAASLNTKIYEE</sequence>
<evidence type="ECO:0000313" key="10">
    <source>
        <dbReference type="Proteomes" id="UP001187531"/>
    </source>
</evidence>
<reference evidence="9" key="1">
    <citation type="submission" date="2023-07" db="EMBL/GenBank/DDBJ databases">
        <title>Chromosome-level genome assembly of Artemia franciscana.</title>
        <authorList>
            <person name="Jo E."/>
        </authorList>
    </citation>
    <scope>NUCLEOTIDE SEQUENCE</scope>
    <source>
        <tissue evidence="9">Whole body</tissue>
    </source>
</reference>
<evidence type="ECO:0000256" key="7">
    <source>
        <dbReference type="SAM" id="MobiDB-lite"/>
    </source>
</evidence>
<dbReference type="InterPro" id="IPR015679">
    <property type="entry name" value="PLipase_D_fam"/>
</dbReference>
<feature type="domain" description="PLD phosphodiesterase" evidence="8">
    <location>
        <begin position="128"/>
        <end position="155"/>
    </location>
</feature>
<evidence type="ECO:0000313" key="9">
    <source>
        <dbReference type="EMBL" id="KAK2717712.1"/>
    </source>
</evidence>
<dbReference type="PANTHER" id="PTHR18896:SF76">
    <property type="entry name" value="PHOSPHOLIPASE"/>
    <property type="match status" value="1"/>
</dbReference>
<comment type="caution">
    <text evidence="9">The sequence shown here is derived from an EMBL/GenBank/DDBJ whole genome shotgun (WGS) entry which is preliminary data.</text>
</comment>
<evidence type="ECO:0000256" key="5">
    <source>
        <dbReference type="ARBA" id="ARBA00022963"/>
    </source>
</evidence>
<proteinExistence type="predicted"/>
<dbReference type="PROSITE" id="PS50035">
    <property type="entry name" value="PLD"/>
    <property type="match status" value="1"/>
</dbReference>
<dbReference type="InterPro" id="IPR001736">
    <property type="entry name" value="PLipase_D/transphosphatidylase"/>
</dbReference>